<gene>
    <name evidence="13" type="ORF">MUK42_20767</name>
</gene>
<dbReference type="OrthoDB" id="187462at2759"/>
<evidence type="ECO:0000256" key="9">
    <source>
        <dbReference type="ARBA" id="ARBA00023136"/>
    </source>
</evidence>
<evidence type="ECO:0000256" key="5">
    <source>
        <dbReference type="ARBA" id="ARBA00022692"/>
    </source>
</evidence>
<keyword evidence="7" id="KW-0067">ATP-binding</keyword>
<dbReference type="InterPro" id="IPR000719">
    <property type="entry name" value="Prot_kinase_dom"/>
</dbReference>
<evidence type="ECO:0000313" key="14">
    <source>
        <dbReference type="Proteomes" id="UP001055439"/>
    </source>
</evidence>
<dbReference type="GO" id="GO:0005886">
    <property type="term" value="C:plasma membrane"/>
    <property type="evidence" value="ECO:0007669"/>
    <property type="project" value="UniProtKB-SubCell"/>
</dbReference>
<dbReference type="Proteomes" id="UP001055439">
    <property type="component" value="Chromosome 5"/>
</dbReference>
<dbReference type="Pfam" id="PF07714">
    <property type="entry name" value="PK_Tyr_Ser-Thr"/>
    <property type="match status" value="1"/>
</dbReference>
<comment type="catalytic activity">
    <reaction evidence="11">
        <text>L-seryl-[protein] + ATP = O-phospho-L-seryl-[protein] + ADP + H(+)</text>
        <dbReference type="Rhea" id="RHEA:17989"/>
        <dbReference type="Rhea" id="RHEA-COMP:9863"/>
        <dbReference type="Rhea" id="RHEA-COMP:11604"/>
        <dbReference type="ChEBI" id="CHEBI:15378"/>
        <dbReference type="ChEBI" id="CHEBI:29999"/>
        <dbReference type="ChEBI" id="CHEBI:30616"/>
        <dbReference type="ChEBI" id="CHEBI:83421"/>
        <dbReference type="ChEBI" id="CHEBI:456216"/>
        <dbReference type="EC" id="2.7.11.1"/>
    </reaction>
</comment>
<keyword evidence="9" id="KW-0472">Membrane</keyword>
<dbReference type="EC" id="2.7.11.1" evidence="2"/>
<evidence type="ECO:0000256" key="2">
    <source>
        <dbReference type="ARBA" id="ARBA00012513"/>
    </source>
</evidence>
<dbReference type="PANTHER" id="PTHR47982:SF35">
    <property type="entry name" value="PROLINE-RICH RECEPTOR-LIKE PROTEIN KINASE PERK1-RELATED"/>
    <property type="match status" value="1"/>
</dbReference>
<dbReference type="AlphaFoldDB" id="A0A9E7K3T5"/>
<evidence type="ECO:0000313" key="13">
    <source>
        <dbReference type="EMBL" id="URE03514.1"/>
    </source>
</evidence>
<dbReference type="InterPro" id="IPR011009">
    <property type="entry name" value="Kinase-like_dom_sf"/>
</dbReference>
<dbReference type="PROSITE" id="PS50011">
    <property type="entry name" value="PROTEIN_KINASE_DOM"/>
    <property type="match status" value="1"/>
</dbReference>
<keyword evidence="8" id="KW-1133">Transmembrane helix</keyword>
<dbReference type="EMBL" id="CP097507">
    <property type="protein sequence ID" value="URE03514.1"/>
    <property type="molecule type" value="Genomic_DNA"/>
</dbReference>
<evidence type="ECO:0000259" key="12">
    <source>
        <dbReference type="PROSITE" id="PS50011"/>
    </source>
</evidence>
<accession>A0A9E7K3T5</accession>
<evidence type="ECO:0000256" key="8">
    <source>
        <dbReference type="ARBA" id="ARBA00022989"/>
    </source>
</evidence>
<dbReference type="PANTHER" id="PTHR47982">
    <property type="entry name" value="PROLINE-RICH RECEPTOR-LIKE PROTEIN KINASE PERK4"/>
    <property type="match status" value="1"/>
</dbReference>
<keyword evidence="4" id="KW-0808">Transferase</keyword>
<dbReference type="GO" id="GO:0005524">
    <property type="term" value="F:ATP binding"/>
    <property type="evidence" value="ECO:0007669"/>
    <property type="project" value="UniProtKB-KW"/>
</dbReference>
<sequence length="133" mass="15221">MHRYLAPEHAATGRLTDKSDVFSFGVVLLELITGRRPTGRQHYVIDVELDIFMGDNIMCGQNDGEILSYWLLNLCVPSLVKDDEFGGNTCAIYYETLNRKRCDRQGEAKEKVKLLFCARLEDHKYSSRPTSMN</sequence>
<evidence type="ECO:0000256" key="11">
    <source>
        <dbReference type="ARBA" id="ARBA00048679"/>
    </source>
</evidence>
<feature type="domain" description="Protein kinase" evidence="12">
    <location>
        <begin position="1"/>
        <end position="133"/>
    </location>
</feature>
<evidence type="ECO:0000256" key="3">
    <source>
        <dbReference type="ARBA" id="ARBA00022527"/>
    </source>
</evidence>
<comment type="catalytic activity">
    <reaction evidence="10">
        <text>L-threonyl-[protein] + ATP = O-phospho-L-threonyl-[protein] + ADP + H(+)</text>
        <dbReference type="Rhea" id="RHEA:46608"/>
        <dbReference type="Rhea" id="RHEA-COMP:11060"/>
        <dbReference type="Rhea" id="RHEA-COMP:11605"/>
        <dbReference type="ChEBI" id="CHEBI:15378"/>
        <dbReference type="ChEBI" id="CHEBI:30013"/>
        <dbReference type="ChEBI" id="CHEBI:30616"/>
        <dbReference type="ChEBI" id="CHEBI:61977"/>
        <dbReference type="ChEBI" id="CHEBI:456216"/>
        <dbReference type="EC" id="2.7.11.1"/>
    </reaction>
</comment>
<organism evidence="13 14">
    <name type="scientific">Musa troglodytarum</name>
    <name type="common">fe'i banana</name>
    <dbReference type="NCBI Taxonomy" id="320322"/>
    <lineage>
        <taxon>Eukaryota</taxon>
        <taxon>Viridiplantae</taxon>
        <taxon>Streptophyta</taxon>
        <taxon>Embryophyta</taxon>
        <taxon>Tracheophyta</taxon>
        <taxon>Spermatophyta</taxon>
        <taxon>Magnoliopsida</taxon>
        <taxon>Liliopsida</taxon>
        <taxon>Zingiberales</taxon>
        <taxon>Musaceae</taxon>
        <taxon>Musa</taxon>
    </lineage>
</organism>
<dbReference type="Gene3D" id="1.10.510.10">
    <property type="entry name" value="Transferase(Phosphotransferase) domain 1"/>
    <property type="match status" value="1"/>
</dbReference>
<proteinExistence type="predicted"/>
<dbReference type="InterPro" id="IPR001245">
    <property type="entry name" value="Ser-Thr/Tyr_kinase_cat_dom"/>
</dbReference>
<dbReference type="SUPFAM" id="SSF56112">
    <property type="entry name" value="Protein kinase-like (PK-like)"/>
    <property type="match status" value="1"/>
</dbReference>
<keyword evidence="13" id="KW-0418">Kinase</keyword>
<dbReference type="InterPro" id="IPR047117">
    <property type="entry name" value="PERK1-13-like"/>
</dbReference>
<evidence type="ECO:0000256" key="4">
    <source>
        <dbReference type="ARBA" id="ARBA00022679"/>
    </source>
</evidence>
<name>A0A9E7K3T5_9LILI</name>
<keyword evidence="13" id="KW-0675">Receptor</keyword>
<keyword evidence="6" id="KW-0547">Nucleotide-binding</keyword>
<evidence type="ECO:0000256" key="1">
    <source>
        <dbReference type="ARBA" id="ARBA00004162"/>
    </source>
</evidence>
<evidence type="ECO:0000256" key="6">
    <source>
        <dbReference type="ARBA" id="ARBA00022741"/>
    </source>
</evidence>
<evidence type="ECO:0000256" key="7">
    <source>
        <dbReference type="ARBA" id="ARBA00022840"/>
    </source>
</evidence>
<evidence type="ECO:0000256" key="10">
    <source>
        <dbReference type="ARBA" id="ARBA00047899"/>
    </source>
</evidence>
<keyword evidence="14" id="KW-1185">Reference proteome</keyword>
<dbReference type="GO" id="GO:0004674">
    <property type="term" value="F:protein serine/threonine kinase activity"/>
    <property type="evidence" value="ECO:0007669"/>
    <property type="project" value="UniProtKB-KW"/>
</dbReference>
<reference evidence="13" key="1">
    <citation type="submission" date="2022-05" db="EMBL/GenBank/DDBJ databases">
        <title>The Musa troglodytarum L. genome provides insights into the mechanism of non-climacteric behaviour and enrichment of carotenoids.</title>
        <authorList>
            <person name="Wang J."/>
        </authorList>
    </citation>
    <scope>NUCLEOTIDE SEQUENCE</scope>
    <source>
        <tissue evidence="13">Leaf</tissue>
    </source>
</reference>
<keyword evidence="5" id="KW-0812">Transmembrane</keyword>
<comment type="subcellular location">
    <subcellularLocation>
        <location evidence="1">Cell membrane</location>
        <topology evidence="1">Single-pass membrane protein</topology>
    </subcellularLocation>
</comment>
<protein>
    <recommendedName>
        <fullName evidence="2">non-specific serine/threonine protein kinase</fullName>
        <ecNumber evidence="2">2.7.11.1</ecNumber>
    </recommendedName>
</protein>
<keyword evidence="3" id="KW-0723">Serine/threonine-protein kinase</keyword>